<gene>
    <name evidence="2" type="ORF">SS50377_12065</name>
</gene>
<dbReference type="AlphaFoldDB" id="V6LUD5"/>
<protein>
    <submittedName>
        <fullName evidence="2">Uncharacterized protein</fullName>
    </submittedName>
</protein>
<evidence type="ECO:0000313" key="2">
    <source>
        <dbReference type="EMBL" id="EST47873.1"/>
    </source>
</evidence>
<evidence type="ECO:0000256" key="1">
    <source>
        <dbReference type="SAM" id="MobiDB-lite"/>
    </source>
</evidence>
<feature type="region of interest" description="Disordered" evidence="1">
    <location>
        <begin position="1"/>
        <end position="20"/>
    </location>
</feature>
<sequence>MSNVYKVTKSGLMSPSKNQNPRLNIDFVHPTYIEEVMPQPITFQEVFFGKSQSISLQTHLACARAALNQQDRHIDLRELSYKNLEKLKAPKLQPAVFSLKQHKPFRATNYTPQQVQITLSQLNQRQTKQISPNSLIKKLKSSPLQFKTGRF</sequence>
<dbReference type="EMBL" id="KI546032">
    <property type="protein sequence ID" value="EST47873.1"/>
    <property type="molecule type" value="Genomic_DNA"/>
</dbReference>
<name>V6LUD5_9EUKA</name>
<proteinExistence type="predicted"/>
<accession>V6LUD5</accession>
<organism evidence="2">
    <name type="scientific">Spironucleus salmonicida</name>
    <dbReference type="NCBI Taxonomy" id="348837"/>
    <lineage>
        <taxon>Eukaryota</taxon>
        <taxon>Metamonada</taxon>
        <taxon>Diplomonadida</taxon>
        <taxon>Hexamitidae</taxon>
        <taxon>Hexamitinae</taxon>
        <taxon>Spironucleus</taxon>
    </lineage>
</organism>
<reference evidence="2" key="1">
    <citation type="journal article" date="2014" name="PLoS Genet.">
        <title>The Genome of Spironucleus salmonicida Highlights a Fish Pathogen Adapted to Fluctuating Environments.</title>
        <authorList>
            <person name="Xu F."/>
            <person name="Jerlstrom-Hultqvist J."/>
            <person name="Einarsson E."/>
            <person name="Astvaldsson A."/>
            <person name="Svard S.G."/>
            <person name="Andersson J.O."/>
        </authorList>
    </citation>
    <scope>NUCLEOTIDE SEQUENCE</scope>
</reference>